<protein>
    <recommendedName>
        <fullName evidence="5">FAD-binding domain-containing protein</fullName>
    </recommendedName>
</protein>
<evidence type="ECO:0000259" key="5">
    <source>
        <dbReference type="Pfam" id="PF01494"/>
    </source>
</evidence>
<dbReference type="AlphaFoldDB" id="A0A7K3PPU1"/>
<evidence type="ECO:0000256" key="3">
    <source>
        <dbReference type="ARBA" id="ARBA00022691"/>
    </source>
</evidence>
<dbReference type="InterPro" id="IPR050631">
    <property type="entry name" value="PheA/TfdB_FAD_monoxygenase"/>
</dbReference>
<dbReference type="RefSeq" id="WP_164246458.1">
    <property type="nucleotide sequence ID" value="NZ_JAAGMA010000566.1"/>
</dbReference>
<dbReference type="InterPro" id="IPR036188">
    <property type="entry name" value="FAD/NAD-bd_sf"/>
</dbReference>
<keyword evidence="3" id="KW-0949">S-adenosyl-L-methionine</keyword>
<dbReference type="GO" id="GO:0071949">
    <property type="term" value="F:FAD binding"/>
    <property type="evidence" value="ECO:0007669"/>
    <property type="project" value="InterPro"/>
</dbReference>
<feature type="domain" description="FAD-binding" evidence="5">
    <location>
        <begin position="9"/>
        <end position="354"/>
    </location>
</feature>
<keyword evidence="2" id="KW-0808">Transferase</keyword>
<dbReference type="PANTHER" id="PTHR43476">
    <property type="entry name" value="3-(3-HYDROXY-PHENYL)PROPIONATE/3-HYDROXYCINNAMIC ACID HYDROXYLASE"/>
    <property type="match status" value="1"/>
</dbReference>
<dbReference type="GO" id="GO:0016491">
    <property type="term" value="F:oxidoreductase activity"/>
    <property type="evidence" value="ECO:0007669"/>
    <property type="project" value="UniProtKB-KW"/>
</dbReference>
<dbReference type="GO" id="GO:0032259">
    <property type="term" value="P:methylation"/>
    <property type="evidence" value="ECO:0007669"/>
    <property type="project" value="UniProtKB-KW"/>
</dbReference>
<dbReference type="InterPro" id="IPR029063">
    <property type="entry name" value="SAM-dependent_MTases_sf"/>
</dbReference>
<name>A0A7K3PPU1_9ACTN</name>
<evidence type="ECO:0000256" key="2">
    <source>
        <dbReference type="ARBA" id="ARBA00022679"/>
    </source>
</evidence>
<accession>A0A7K3PPU1</accession>
<dbReference type="InterPro" id="IPR002935">
    <property type="entry name" value="SAM_O-MeTrfase"/>
</dbReference>
<organism evidence="6 7">
    <name type="scientific">Streptomyces coelicoflavus</name>
    <dbReference type="NCBI Taxonomy" id="285562"/>
    <lineage>
        <taxon>Bacteria</taxon>
        <taxon>Bacillati</taxon>
        <taxon>Actinomycetota</taxon>
        <taxon>Actinomycetes</taxon>
        <taxon>Kitasatosporales</taxon>
        <taxon>Streptomycetaceae</taxon>
        <taxon>Streptomyces</taxon>
    </lineage>
</organism>
<proteinExistence type="predicted"/>
<comment type="caution">
    <text evidence="6">The sequence shown here is derived from an EMBL/GenBank/DDBJ whole genome shotgun (WGS) entry which is preliminary data.</text>
</comment>
<dbReference type="GO" id="GO:0008171">
    <property type="term" value="F:O-methyltransferase activity"/>
    <property type="evidence" value="ECO:0007669"/>
    <property type="project" value="InterPro"/>
</dbReference>
<evidence type="ECO:0000256" key="1">
    <source>
        <dbReference type="ARBA" id="ARBA00022603"/>
    </source>
</evidence>
<dbReference type="Proteomes" id="UP000470446">
    <property type="component" value="Unassembled WGS sequence"/>
</dbReference>
<keyword evidence="4" id="KW-0560">Oxidoreductase</keyword>
<sequence>MSDYVASKADACVVGAGPHGLALAKALLDAGHSVAVVDRETDRSGKRQTMLIQPGAIKVLDSLGVRESVEAETHRLDGYDYYVDGDRIATLRYSDIEDSPFTYGLGVPYRVMQHAFLDELLKHPDFEIFDGAVVDALLKDAYGTLTGVAFTQDGTERALECRLVVAADGEGSPTRDLAGISVQPATWDYEAITFLAPRPDDWPSVLSNYRASDNRYLGLAAYSPDVVSVLWGIRSGGFEEVKAQGFDTFLERILSVEPRLRPALEGIKGWDDVRHHTFPGHIADTWVADGVMLIGSTAHSLTTFGGQNMNLALYDAESAAKTAVRALADQDLSAASLAAYEKERRPLVENIAKFQTQAAAPDTDGSGGPAAAAVAAGLKQMFRSMALGPSAWQTPPAAEASGAGRGPGAFDPSMIPTEIYRFDFRYDAALNWAWKKAPKNDPVMTEIGMYAWEKNVPIIGPLSGRLLWQLAKMSRAKRVFEFGSAVGFSTIWLARAVGPDGKVYYTESDPELAARARTFIEKAGVADRVEIMVGDAMESFRSVEGDFDLILCDIDKRLYPEVFATALPRLVSGGLFVADNIFWNGDALTGYTKDDLGRAIGETVDAMFAEESLFTTLIPLGDGLAVGYKE</sequence>
<dbReference type="Gene3D" id="3.40.50.150">
    <property type="entry name" value="Vaccinia Virus protein VP39"/>
    <property type="match status" value="1"/>
</dbReference>
<evidence type="ECO:0000313" key="6">
    <source>
        <dbReference type="EMBL" id="NEB11269.1"/>
    </source>
</evidence>
<dbReference type="Pfam" id="PF01596">
    <property type="entry name" value="Methyltransf_3"/>
    <property type="match status" value="1"/>
</dbReference>
<gene>
    <name evidence="6" type="ORF">G3I32_20920</name>
</gene>
<dbReference type="InterPro" id="IPR002938">
    <property type="entry name" value="FAD-bd"/>
</dbReference>
<dbReference type="Pfam" id="PF01494">
    <property type="entry name" value="FAD_binding_3"/>
    <property type="match status" value="1"/>
</dbReference>
<evidence type="ECO:0000313" key="7">
    <source>
        <dbReference type="Proteomes" id="UP000470446"/>
    </source>
</evidence>
<dbReference type="PROSITE" id="PS51682">
    <property type="entry name" value="SAM_OMT_I"/>
    <property type="match status" value="1"/>
</dbReference>
<keyword evidence="1" id="KW-0489">Methyltransferase</keyword>
<dbReference type="Gene3D" id="3.50.50.60">
    <property type="entry name" value="FAD/NAD(P)-binding domain"/>
    <property type="match status" value="2"/>
</dbReference>
<dbReference type="PRINTS" id="PR00420">
    <property type="entry name" value="RNGMNOXGNASE"/>
</dbReference>
<dbReference type="CDD" id="cd02440">
    <property type="entry name" value="AdoMet_MTases"/>
    <property type="match status" value="1"/>
</dbReference>
<dbReference type="EMBL" id="JAAGMA010000566">
    <property type="protein sequence ID" value="NEB11269.1"/>
    <property type="molecule type" value="Genomic_DNA"/>
</dbReference>
<reference evidence="6 7" key="1">
    <citation type="submission" date="2020-01" db="EMBL/GenBank/DDBJ databases">
        <title>Insect and environment-associated Actinomycetes.</title>
        <authorList>
            <person name="Currrie C."/>
            <person name="Chevrette M."/>
            <person name="Carlson C."/>
            <person name="Stubbendieck R."/>
            <person name="Wendt-Pienkowski E."/>
        </authorList>
    </citation>
    <scope>NUCLEOTIDE SEQUENCE [LARGE SCALE GENOMIC DNA]</scope>
    <source>
        <strain evidence="6 7">SID14163</strain>
    </source>
</reference>
<dbReference type="SUPFAM" id="SSF51905">
    <property type="entry name" value="FAD/NAD(P)-binding domain"/>
    <property type="match status" value="1"/>
</dbReference>
<evidence type="ECO:0000256" key="4">
    <source>
        <dbReference type="ARBA" id="ARBA00023002"/>
    </source>
</evidence>
<dbReference type="SUPFAM" id="SSF53335">
    <property type="entry name" value="S-adenosyl-L-methionine-dependent methyltransferases"/>
    <property type="match status" value="1"/>
</dbReference>
<dbReference type="PANTHER" id="PTHR43476:SF5">
    <property type="entry name" value="FAD-DEPENDENT MONOOXYGENASE"/>
    <property type="match status" value="1"/>
</dbReference>